<feature type="transmembrane region" description="Helical" evidence="6">
    <location>
        <begin position="201"/>
        <end position="222"/>
    </location>
</feature>
<feature type="transmembrane region" description="Helical" evidence="6">
    <location>
        <begin position="37"/>
        <end position="62"/>
    </location>
</feature>
<evidence type="ECO:0000313" key="7">
    <source>
        <dbReference type="EMBL" id="ORX76303.1"/>
    </source>
</evidence>
<dbReference type="InParanoid" id="A0A1Y1WRX9"/>
<feature type="transmembrane region" description="Helical" evidence="6">
    <location>
        <begin position="440"/>
        <end position="463"/>
    </location>
</feature>
<dbReference type="EMBL" id="MCFE01000949">
    <property type="protein sequence ID" value="ORX76303.1"/>
    <property type="molecule type" value="Genomic_DNA"/>
</dbReference>
<dbReference type="GO" id="GO:0015171">
    <property type="term" value="F:amino acid transmembrane transporter activity"/>
    <property type="evidence" value="ECO:0007669"/>
    <property type="project" value="TreeGrafter"/>
</dbReference>
<evidence type="ECO:0000256" key="6">
    <source>
        <dbReference type="SAM" id="Phobius"/>
    </source>
</evidence>
<dbReference type="InterPro" id="IPR002293">
    <property type="entry name" value="AA/rel_permease1"/>
</dbReference>
<feature type="transmembrane region" description="Helical" evidence="6">
    <location>
        <begin position="330"/>
        <end position="351"/>
    </location>
</feature>
<feature type="transmembrane region" description="Helical" evidence="6">
    <location>
        <begin position="68"/>
        <end position="88"/>
    </location>
</feature>
<protein>
    <submittedName>
        <fullName evidence="7">Amino acid transporter</fullName>
    </submittedName>
</protein>
<dbReference type="PIRSF" id="PIRSF006060">
    <property type="entry name" value="AA_transporter"/>
    <property type="match status" value="1"/>
</dbReference>
<accession>A0A1Y1WRX9</accession>
<feature type="transmembrane region" description="Helical" evidence="6">
    <location>
        <begin position="124"/>
        <end position="143"/>
    </location>
</feature>
<evidence type="ECO:0000256" key="4">
    <source>
        <dbReference type="ARBA" id="ARBA00022989"/>
    </source>
</evidence>
<feature type="transmembrane region" description="Helical" evidence="6">
    <location>
        <begin position="100"/>
        <end position="118"/>
    </location>
</feature>
<gene>
    <name evidence="7" type="ORF">K493DRAFT_309046</name>
</gene>
<dbReference type="Gene3D" id="1.20.1740.10">
    <property type="entry name" value="Amino acid/polyamine transporter I"/>
    <property type="match status" value="1"/>
</dbReference>
<evidence type="ECO:0000256" key="3">
    <source>
        <dbReference type="ARBA" id="ARBA00022692"/>
    </source>
</evidence>
<feature type="transmembrane region" description="Helical" evidence="6">
    <location>
        <begin position="382"/>
        <end position="401"/>
    </location>
</feature>
<dbReference type="PANTHER" id="PTHR43243:SF4">
    <property type="entry name" value="CATIONIC AMINO ACID TRANSPORTER 4"/>
    <property type="match status" value="1"/>
</dbReference>
<keyword evidence="5 6" id="KW-0472">Membrane</keyword>
<keyword evidence="4 6" id="KW-1133">Transmembrane helix</keyword>
<organism evidence="7 8">
    <name type="scientific">Basidiobolus meristosporus CBS 931.73</name>
    <dbReference type="NCBI Taxonomy" id="1314790"/>
    <lineage>
        <taxon>Eukaryota</taxon>
        <taxon>Fungi</taxon>
        <taxon>Fungi incertae sedis</taxon>
        <taxon>Zoopagomycota</taxon>
        <taxon>Entomophthoromycotina</taxon>
        <taxon>Basidiobolomycetes</taxon>
        <taxon>Basidiobolales</taxon>
        <taxon>Basidiobolaceae</taxon>
        <taxon>Basidiobolus</taxon>
    </lineage>
</organism>
<dbReference type="PANTHER" id="PTHR43243">
    <property type="entry name" value="INNER MEMBRANE TRANSPORTER YGJI-RELATED"/>
    <property type="match status" value="1"/>
</dbReference>
<evidence type="ECO:0000256" key="1">
    <source>
        <dbReference type="ARBA" id="ARBA00004141"/>
    </source>
</evidence>
<dbReference type="STRING" id="1314790.A0A1Y1WRX9"/>
<dbReference type="AlphaFoldDB" id="A0A1Y1WRX9"/>
<proteinExistence type="predicted"/>
<feature type="transmembrane region" description="Helical" evidence="6">
    <location>
        <begin position="469"/>
        <end position="488"/>
    </location>
</feature>
<comment type="caution">
    <text evidence="7">The sequence shown here is derived from an EMBL/GenBank/DDBJ whole genome shotgun (WGS) entry which is preliminary data.</text>
</comment>
<dbReference type="OrthoDB" id="10062876at2759"/>
<feature type="transmembrane region" description="Helical" evidence="6">
    <location>
        <begin position="281"/>
        <end position="303"/>
    </location>
</feature>
<feature type="transmembrane region" description="Helical" evidence="6">
    <location>
        <begin position="242"/>
        <end position="260"/>
    </location>
</feature>
<evidence type="ECO:0000256" key="2">
    <source>
        <dbReference type="ARBA" id="ARBA00022448"/>
    </source>
</evidence>
<feature type="transmembrane region" description="Helical" evidence="6">
    <location>
        <begin position="407"/>
        <end position="428"/>
    </location>
</feature>
<evidence type="ECO:0000313" key="8">
    <source>
        <dbReference type="Proteomes" id="UP000193498"/>
    </source>
</evidence>
<keyword evidence="2" id="KW-0813">Transport</keyword>
<dbReference type="Pfam" id="PF13520">
    <property type="entry name" value="AA_permease_2"/>
    <property type="match status" value="1"/>
</dbReference>
<keyword evidence="8" id="KW-1185">Reference proteome</keyword>
<dbReference type="GO" id="GO:0005886">
    <property type="term" value="C:plasma membrane"/>
    <property type="evidence" value="ECO:0007669"/>
    <property type="project" value="TreeGrafter"/>
</dbReference>
<evidence type="ECO:0000256" key="5">
    <source>
        <dbReference type="ARBA" id="ARBA00023136"/>
    </source>
</evidence>
<feature type="transmembrane region" description="Helical" evidence="6">
    <location>
        <begin position="177"/>
        <end position="194"/>
    </location>
</feature>
<keyword evidence="3 6" id="KW-0812">Transmembrane</keyword>
<reference evidence="7 8" key="1">
    <citation type="submission" date="2016-07" db="EMBL/GenBank/DDBJ databases">
        <title>Pervasive Adenine N6-methylation of Active Genes in Fungi.</title>
        <authorList>
            <consortium name="DOE Joint Genome Institute"/>
            <person name="Mondo S.J."/>
            <person name="Dannebaum R.O."/>
            <person name="Kuo R.C."/>
            <person name="Labutti K."/>
            <person name="Haridas S."/>
            <person name="Kuo A."/>
            <person name="Salamov A."/>
            <person name="Ahrendt S.R."/>
            <person name="Lipzen A."/>
            <person name="Sullivan W."/>
            <person name="Andreopoulos W.B."/>
            <person name="Clum A."/>
            <person name="Lindquist E."/>
            <person name="Daum C."/>
            <person name="Ramamoorthy G.K."/>
            <person name="Gryganskyi A."/>
            <person name="Culley D."/>
            <person name="Magnuson J.K."/>
            <person name="James T.Y."/>
            <person name="O'Malley M.A."/>
            <person name="Stajich J.E."/>
            <person name="Spatafora J.W."/>
            <person name="Visel A."/>
            <person name="Grigoriev I.V."/>
        </authorList>
    </citation>
    <scope>NUCLEOTIDE SEQUENCE [LARGE SCALE GENOMIC DNA]</scope>
    <source>
        <strain evidence="7 8">CBS 931.73</strain>
    </source>
</reference>
<name>A0A1Y1WRX9_9FUNG</name>
<dbReference type="Proteomes" id="UP000193498">
    <property type="component" value="Unassembled WGS sequence"/>
</dbReference>
<comment type="subcellular location">
    <subcellularLocation>
        <location evidence="1">Membrane</location>
        <topology evidence="1">Multi-pass membrane protein</topology>
    </subcellularLocation>
</comment>
<sequence length="505" mass="54680">MRKHRKKPWWLKPFTVRSIEQTRVEAAHSEMKRTLNILDLVSVGIGASIGMGIFTFAGIAAAEKAGPSIVVSFVISGIAAAFTALSYSEMASMIPMAGSAYAYTCAAMGEFIAWIIGWNLILEYMVGAATVSIGWSAYFIAFLEIAFNCKISTKWVNSPVAFFGEAFITTGNYLNLPAIAISLVFTILLCFDIRQSTRVNAVLVVVKVLTVLLTIFTCIKYINPDNYTPFFPPNEGEFGKYGISGTFSAATTVFFTYIGFDVVSSTSQEAKNPQRDLPIGILGSLLICTFLNIAVGLVMTGVVPYGDLHPAGQNAAKPIAILIATTGLNWLNIVVSLGTIFGSASVVLILLMGQSRILNAMAIDGFFPEVAARIHPKYKTPWFTTILSGVLCALLGGVLPVDVLGDMTSVGTLFAFFLVNINVIILRFKYPGKPRRFKVPLGPFVIPILGAGISVLLFCTIPASTIVHFFIWMGIGVVIYAFYGCSYTRINILHVSGYQTVKEST</sequence>